<feature type="domain" description="ABC transporter" evidence="3">
    <location>
        <begin position="2"/>
        <end position="224"/>
    </location>
</feature>
<dbReference type="RefSeq" id="WP_090185941.1">
    <property type="nucleotide sequence ID" value="NZ_FOTF01000003.1"/>
</dbReference>
<dbReference type="GO" id="GO:0016887">
    <property type="term" value="F:ATP hydrolysis activity"/>
    <property type="evidence" value="ECO:0007669"/>
    <property type="project" value="InterPro"/>
</dbReference>
<evidence type="ECO:0000259" key="3">
    <source>
        <dbReference type="PROSITE" id="PS50893"/>
    </source>
</evidence>
<evidence type="ECO:0000313" key="5">
    <source>
        <dbReference type="Proteomes" id="UP000199550"/>
    </source>
</evidence>
<dbReference type="AlphaFoldDB" id="A0A1I4D5Q6"/>
<dbReference type="STRING" id="195913.SAMN04488004_103225"/>
<dbReference type="SMART" id="SM00382">
    <property type="entry name" value="AAA"/>
    <property type="match status" value="1"/>
</dbReference>
<dbReference type="InterPro" id="IPR027417">
    <property type="entry name" value="P-loop_NTPase"/>
</dbReference>
<dbReference type="InterPro" id="IPR003593">
    <property type="entry name" value="AAA+_ATPase"/>
</dbReference>
<dbReference type="GO" id="GO:0022857">
    <property type="term" value="F:transmembrane transporter activity"/>
    <property type="evidence" value="ECO:0007669"/>
    <property type="project" value="TreeGrafter"/>
</dbReference>
<keyword evidence="2 4" id="KW-0067">ATP-binding</keyword>
<evidence type="ECO:0000256" key="2">
    <source>
        <dbReference type="ARBA" id="ARBA00022840"/>
    </source>
</evidence>
<sequence length="224" mass="24519">MLTVTDLGVSFQDAARSRFDVLDIAHFAAEPGAFIVLTGSSGSGKTTLMQAICGLQAADRGHVHWGDTDLSELSETARDRWRRDHVGLVFQDFQLIEELSPLDNVLVPAWFGRFRAGSLIDRATALLREFGVPARRRLSDLSRGERQRTAFARALMFDPLIILADEPTASLDAASGAVVIDRLRSLAHDAGRFVMAVSHDPAMIAAADRVVHLDRGQLTEKATR</sequence>
<dbReference type="InterPro" id="IPR015854">
    <property type="entry name" value="ABC_transpr_LolD-like"/>
</dbReference>
<reference evidence="4 5" key="1">
    <citation type="submission" date="2016-10" db="EMBL/GenBank/DDBJ databases">
        <authorList>
            <person name="de Groot N.N."/>
        </authorList>
    </citation>
    <scope>NUCLEOTIDE SEQUENCE [LARGE SCALE GENOMIC DNA]</scope>
    <source>
        <strain evidence="4 5">DSM 16199</strain>
    </source>
</reference>
<evidence type="ECO:0000256" key="1">
    <source>
        <dbReference type="ARBA" id="ARBA00022741"/>
    </source>
</evidence>
<dbReference type="Proteomes" id="UP000199550">
    <property type="component" value="Unassembled WGS sequence"/>
</dbReference>
<dbReference type="PANTHER" id="PTHR24220">
    <property type="entry name" value="IMPORT ATP-BINDING PROTEIN"/>
    <property type="match status" value="1"/>
</dbReference>
<evidence type="ECO:0000313" key="4">
    <source>
        <dbReference type="EMBL" id="SFK88465.1"/>
    </source>
</evidence>
<dbReference type="PANTHER" id="PTHR24220:SF611">
    <property type="entry name" value="ATP-BINDING COMPONENT OF ABC TRANSPORTER-RELATED"/>
    <property type="match status" value="1"/>
</dbReference>
<accession>A0A1I4D5Q6</accession>
<dbReference type="GO" id="GO:0005524">
    <property type="term" value="F:ATP binding"/>
    <property type="evidence" value="ECO:0007669"/>
    <property type="project" value="UniProtKB-KW"/>
</dbReference>
<dbReference type="SUPFAM" id="SSF52540">
    <property type="entry name" value="P-loop containing nucleoside triphosphate hydrolases"/>
    <property type="match status" value="1"/>
</dbReference>
<dbReference type="InterPro" id="IPR003439">
    <property type="entry name" value="ABC_transporter-like_ATP-bd"/>
</dbReference>
<dbReference type="OrthoDB" id="9787227at2"/>
<dbReference type="GO" id="GO:0005886">
    <property type="term" value="C:plasma membrane"/>
    <property type="evidence" value="ECO:0007669"/>
    <property type="project" value="TreeGrafter"/>
</dbReference>
<proteinExistence type="predicted"/>
<dbReference type="PROSITE" id="PS50893">
    <property type="entry name" value="ABC_TRANSPORTER_2"/>
    <property type="match status" value="1"/>
</dbReference>
<keyword evidence="5" id="KW-1185">Reference proteome</keyword>
<dbReference type="Pfam" id="PF00005">
    <property type="entry name" value="ABC_tran"/>
    <property type="match status" value="1"/>
</dbReference>
<keyword evidence="1" id="KW-0547">Nucleotide-binding</keyword>
<dbReference type="EMBL" id="FOTF01000003">
    <property type="protein sequence ID" value="SFK88465.1"/>
    <property type="molecule type" value="Genomic_DNA"/>
</dbReference>
<dbReference type="Gene3D" id="3.40.50.300">
    <property type="entry name" value="P-loop containing nucleotide triphosphate hydrolases"/>
    <property type="match status" value="1"/>
</dbReference>
<organism evidence="4 5">
    <name type="scientific">Loktanella salsilacus</name>
    <dbReference type="NCBI Taxonomy" id="195913"/>
    <lineage>
        <taxon>Bacteria</taxon>
        <taxon>Pseudomonadati</taxon>
        <taxon>Pseudomonadota</taxon>
        <taxon>Alphaproteobacteria</taxon>
        <taxon>Rhodobacterales</taxon>
        <taxon>Roseobacteraceae</taxon>
        <taxon>Loktanella</taxon>
    </lineage>
</organism>
<gene>
    <name evidence="4" type="ORF">SAMN04488004_103225</name>
</gene>
<protein>
    <submittedName>
        <fullName evidence="4">Putative ABC transport system ATP-binding protein</fullName>
    </submittedName>
</protein>
<name>A0A1I4D5Q6_9RHOB</name>